<dbReference type="RefSeq" id="WP_353718119.1">
    <property type="nucleotide sequence ID" value="NZ_CP159289.1"/>
</dbReference>
<dbReference type="EMBL" id="CP159289">
    <property type="protein sequence ID" value="XCH22792.1"/>
    <property type="molecule type" value="Genomic_DNA"/>
</dbReference>
<keyword evidence="2" id="KW-0732">Signal</keyword>
<keyword evidence="1" id="KW-0175">Coiled coil</keyword>
<gene>
    <name evidence="4" type="ORF">ABV298_20970</name>
</gene>
<feature type="coiled-coil region" evidence="1">
    <location>
        <begin position="473"/>
        <end position="500"/>
    </location>
</feature>
<sequence length="516" mass="56337">MKSRILLLFLVCLALTFQTVLAQAPYKFTFQGVAVDDMAQPVQNASITVRISIIKSQVLGPVVFEETQSAKTDSNGMFTITVGAGGGDLSQVEWPYDIFFLKAEIDNENNGKFHFIGMTQLLSVPYSLYANESGKLRTNFPILQKDEMQQSADLSTVGNGARLIWHPKKAAFRVGLTNGGWEDKNIGWASIAAGLDAEASGYASVAIGNGPIASNHSAVALGNLSSAEQLYSFAIGNTCYAYNHHSFAIGNWAAAMGDYSTSLGFHTIAKAPHSMAVGLYNNSFDQPTGSPTDRLFQIGNGIDINNRSNAMTVLKNGNIGIGSKVVSPEFILDVASRMRIRNDGSTAGLYLNNSQNKPEGFMGMKTDKQVGFYLNGAWRFWVDDTGTAWTPYGALQAWASDRRLKQNITPLKGSLSAISQIQGYHYHWIDADRGNGLQTGVIAQEIEKYFPELIQSNEKGFKTVNYIGLIPHLIESVKELKNQTAEIEELRREISELTILSGTRKSAAPQNTTKTK</sequence>
<reference evidence="4" key="1">
    <citation type="submission" date="2024-06" db="EMBL/GenBank/DDBJ databases">
        <title>Sequencing and assembly of the genome of Dyadobacter sp. strain 676, a symbiont of Cyamopsis tetragonoloba.</title>
        <authorList>
            <person name="Guro P."/>
            <person name="Sazanova A."/>
            <person name="Kuznetsova I."/>
            <person name="Belimov A."/>
            <person name="Safronova V."/>
        </authorList>
    </citation>
    <scope>NUCLEOTIDE SEQUENCE</scope>
    <source>
        <strain evidence="4">676</strain>
    </source>
</reference>
<name>A0AAU8FE73_9BACT</name>
<dbReference type="AlphaFoldDB" id="A0AAU8FE73"/>
<proteinExistence type="predicted"/>
<dbReference type="Pfam" id="PF05658">
    <property type="entry name" value="YadA_head"/>
    <property type="match status" value="3"/>
</dbReference>
<evidence type="ECO:0000256" key="2">
    <source>
        <dbReference type="SAM" id="SignalP"/>
    </source>
</evidence>
<evidence type="ECO:0000259" key="3">
    <source>
        <dbReference type="PROSITE" id="PS51688"/>
    </source>
</evidence>
<dbReference type="SUPFAM" id="SSF101967">
    <property type="entry name" value="Adhesin YadA, collagen-binding domain"/>
    <property type="match status" value="1"/>
</dbReference>
<evidence type="ECO:0000256" key="1">
    <source>
        <dbReference type="SAM" id="Coils"/>
    </source>
</evidence>
<feature type="signal peptide" evidence="2">
    <location>
        <begin position="1"/>
        <end position="22"/>
    </location>
</feature>
<feature type="domain" description="Peptidase S74" evidence="3">
    <location>
        <begin position="400"/>
        <end position="494"/>
    </location>
</feature>
<evidence type="ECO:0000313" key="4">
    <source>
        <dbReference type="EMBL" id="XCH22792.1"/>
    </source>
</evidence>
<dbReference type="CDD" id="cd12820">
    <property type="entry name" value="LbR_YadA-like"/>
    <property type="match status" value="1"/>
</dbReference>
<organism evidence="4">
    <name type="scientific">Dyadobacter sp. 676</name>
    <dbReference type="NCBI Taxonomy" id="3088362"/>
    <lineage>
        <taxon>Bacteria</taxon>
        <taxon>Pseudomonadati</taxon>
        <taxon>Bacteroidota</taxon>
        <taxon>Cytophagia</taxon>
        <taxon>Cytophagales</taxon>
        <taxon>Spirosomataceae</taxon>
        <taxon>Dyadobacter</taxon>
    </lineage>
</organism>
<protein>
    <submittedName>
        <fullName evidence="4">Tail fiber domain-containing protein</fullName>
    </submittedName>
</protein>
<dbReference type="Pfam" id="PF13884">
    <property type="entry name" value="Peptidase_S74"/>
    <property type="match status" value="1"/>
</dbReference>
<dbReference type="InterPro" id="IPR030392">
    <property type="entry name" value="S74_ICA"/>
</dbReference>
<dbReference type="InterPro" id="IPR011049">
    <property type="entry name" value="Serralysin-like_metalloprot_C"/>
</dbReference>
<feature type="chain" id="PRO_5043885361" evidence="2">
    <location>
        <begin position="23"/>
        <end position="516"/>
    </location>
</feature>
<dbReference type="InterPro" id="IPR008640">
    <property type="entry name" value="Adhesin_Head_dom"/>
</dbReference>
<dbReference type="GO" id="GO:0019867">
    <property type="term" value="C:outer membrane"/>
    <property type="evidence" value="ECO:0007669"/>
    <property type="project" value="InterPro"/>
</dbReference>
<dbReference type="Gene3D" id="2.150.10.10">
    <property type="entry name" value="Serralysin-like metalloprotease, C-terminal"/>
    <property type="match status" value="1"/>
</dbReference>
<dbReference type="PROSITE" id="PS51688">
    <property type="entry name" value="ICA"/>
    <property type="match status" value="1"/>
</dbReference>
<accession>A0AAU8FE73</accession>